<feature type="compositionally biased region" description="Basic and acidic residues" evidence="1">
    <location>
        <begin position="273"/>
        <end position="283"/>
    </location>
</feature>
<feature type="domain" description="DUF4283" evidence="2">
    <location>
        <begin position="36"/>
        <end position="114"/>
    </location>
</feature>
<comment type="caution">
    <text evidence="3">The sequence shown here is derived from an EMBL/GenBank/DDBJ whole genome shotgun (WGS) entry which is preliminary data.</text>
</comment>
<dbReference type="Proteomes" id="UP001154282">
    <property type="component" value="Unassembled WGS sequence"/>
</dbReference>
<keyword evidence="4" id="KW-1185">Reference proteome</keyword>
<feature type="compositionally biased region" description="Polar residues" evidence="1">
    <location>
        <begin position="308"/>
        <end position="320"/>
    </location>
</feature>
<dbReference type="EMBL" id="CAMGYJ010000011">
    <property type="protein sequence ID" value="CAI0625845.1"/>
    <property type="molecule type" value="Genomic_DNA"/>
</dbReference>
<organism evidence="3 4">
    <name type="scientific">Linum tenue</name>
    <dbReference type="NCBI Taxonomy" id="586396"/>
    <lineage>
        <taxon>Eukaryota</taxon>
        <taxon>Viridiplantae</taxon>
        <taxon>Streptophyta</taxon>
        <taxon>Embryophyta</taxon>
        <taxon>Tracheophyta</taxon>
        <taxon>Spermatophyta</taxon>
        <taxon>Magnoliopsida</taxon>
        <taxon>eudicotyledons</taxon>
        <taxon>Gunneridae</taxon>
        <taxon>Pentapetalae</taxon>
        <taxon>rosids</taxon>
        <taxon>fabids</taxon>
        <taxon>Malpighiales</taxon>
        <taxon>Linaceae</taxon>
        <taxon>Linum</taxon>
    </lineage>
</organism>
<evidence type="ECO:0000256" key="1">
    <source>
        <dbReference type="SAM" id="MobiDB-lite"/>
    </source>
</evidence>
<dbReference type="PANTHER" id="PTHR31286:SF99">
    <property type="entry name" value="DUF4283 DOMAIN-CONTAINING PROTEIN"/>
    <property type="match status" value="1"/>
</dbReference>
<proteinExistence type="predicted"/>
<name>A0AAV0RZ83_9ROSI</name>
<evidence type="ECO:0000313" key="3">
    <source>
        <dbReference type="EMBL" id="CAI0625845.1"/>
    </source>
</evidence>
<sequence>MRQDGRDEGFMEEEDPLCPPIFFTAAEERKFCRAYRSALVVKVLGKSVSYTGISNRLNVIWAKAGGIQVASIKNGYYLVRFTSGIDYERATTGGPWMIGENYLTVHMWDKDFNPYNHEISSTLVWARLLDLPVHYFHPDAVMKIAQRIGKSLLVDHATSTGARLDYARICVQVDLQKPLLSQFRIHGIKYFIQYEGLDNICLQCGTYSAKGYCACSPPMKMDQEKEKATEPPATNDPTEGQPPQSPLEKEQVYGEWMIAKRRTKTPKDIQQGRAEKNGQRGAEHTTSGKRGSRFSVLSEEEDVVTPKGVSTTVGIQSNGNSKDESSRKQNQNTKWQEKKRGNDQGKSM</sequence>
<dbReference type="InterPro" id="IPR040256">
    <property type="entry name" value="At4g02000-like"/>
</dbReference>
<evidence type="ECO:0000259" key="2">
    <source>
        <dbReference type="Pfam" id="PF14111"/>
    </source>
</evidence>
<dbReference type="Pfam" id="PF14111">
    <property type="entry name" value="DUF4283"/>
    <property type="match status" value="1"/>
</dbReference>
<gene>
    <name evidence="3" type="ORF">LITE_LOCUS50601</name>
</gene>
<feature type="compositionally biased region" description="Basic and acidic residues" evidence="1">
    <location>
        <begin position="335"/>
        <end position="348"/>
    </location>
</feature>
<accession>A0AAV0RZ83</accession>
<reference evidence="3" key="1">
    <citation type="submission" date="2022-08" db="EMBL/GenBank/DDBJ databases">
        <authorList>
            <person name="Gutierrez-Valencia J."/>
        </authorList>
    </citation>
    <scope>NUCLEOTIDE SEQUENCE</scope>
</reference>
<dbReference type="PANTHER" id="PTHR31286">
    <property type="entry name" value="GLYCINE-RICH CELL WALL STRUCTURAL PROTEIN 1.8-LIKE"/>
    <property type="match status" value="1"/>
</dbReference>
<dbReference type="AlphaFoldDB" id="A0AAV0RZ83"/>
<dbReference type="InterPro" id="IPR025558">
    <property type="entry name" value="DUF4283"/>
</dbReference>
<feature type="region of interest" description="Disordered" evidence="1">
    <location>
        <begin position="224"/>
        <end position="248"/>
    </location>
</feature>
<protein>
    <recommendedName>
        <fullName evidence="2">DUF4283 domain-containing protein</fullName>
    </recommendedName>
</protein>
<evidence type="ECO:0000313" key="4">
    <source>
        <dbReference type="Proteomes" id="UP001154282"/>
    </source>
</evidence>
<feature type="region of interest" description="Disordered" evidence="1">
    <location>
        <begin position="260"/>
        <end position="348"/>
    </location>
</feature>